<sequence length="172" mass="19235">MRDKALLDDYFTQNPYYYGAVLYAAARSAGIALGLDGSYQGANNTFALVSRSHGPTTPPPMPLSSTLPKAFSSLPNGMNARRPLQDPSYKSETFVHDWHEGKHVLFIKLGFFRISSINHFENDETLGTELASDQDPNRNPTMMATTTKSRRSQFLPHALKPAPESQRHPLRR</sequence>
<proteinExistence type="predicted"/>
<dbReference type="AlphaFoldDB" id="A0A0D2KBU7"/>
<keyword evidence="3" id="KW-1185">Reference proteome</keyword>
<name>A0A0D2KBU7_9EURO</name>
<organism evidence="2 3">
    <name type="scientific">Fonsecaea multimorphosa CBS 102226</name>
    <dbReference type="NCBI Taxonomy" id="1442371"/>
    <lineage>
        <taxon>Eukaryota</taxon>
        <taxon>Fungi</taxon>
        <taxon>Dikarya</taxon>
        <taxon>Ascomycota</taxon>
        <taxon>Pezizomycotina</taxon>
        <taxon>Eurotiomycetes</taxon>
        <taxon>Chaetothyriomycetidae</taxon>
        <taxon>Chaetothyriales</taxon>
        <taxon>Herpotrichiellaceae</taxon>
        <taxon>Fonsecaea</taxon>
    </lineage>
</organism>
<dbReference type="GeneID" id="27708969"/>
<dbReference type="VEuPathDB" id="FungiDB:Z520_03223"/>
<gene>
    <name evidence="2" type="ORF">Z520_03223</name>
</gene>
<protein>
    <submittedName>
        <fullName evidence="2">Uncharacterized protein</fullName>
    </submittedName>
</protein>
<reference evidence="2 3" key="1">
    <citation type="submission" date="2015-01" db="EMBL/GenBank/DDBJ databases">
        <title>The Genome Sequence of Fonsecaea multimorphosa CBS 102226.</title>
        <authorList>
            <consortium name="The Broad Institute Genomics Platform"/>
            <person name="Cuomo C."/>
            <person name="de Hoog S."/>
            <person name="Gorbushina A."/>
            <person name="Stielow B."/>
            <person name="Teixiera M."/>
            <person name="Abouelleil A."/>
            <person name="Chapman S.B."/>
            <person name="Priest M."/>
            <person name="Young S.K."/>
            <person name="Wortman J."/>
            <person name="Nusbaum C."/>
            <person name="Birren B."/>
        </authorList>
    </citation>
    <scope>NUCLEOTIDE SEQUENCE [LARGE SCALE GENOMIC DNA]</scope>
    <source>
        <strain evidence="2 3">CBS 102226</strain>
    </source>
</reference>
<evidence type="ECO:0000313" key="2">
    <source>
        <dbReference type="EMBL" id="KIY00560.1"/>
    </source>
</evidence>
<dbReference type="EMBL" id="KN848066">
    <property type="protein sequence ID" value="KIY00560.1"/>
    <property type="molecule type" value="Genomic_DNA"/>
</dbReference>
<feature type="region of interest" description="Disordered" evidence="1">
    <location>
        <begin position="128"/>
        <end position="172"/>
    </location>
</feature>
<feature type="compositionally biased region" description="Polar residues" evidence="1">
    <location>
        <begin position="137"/>
        <end position="147"/>
    </location>
</feature>
<dbReference type="RefSeq" id="XP_016634682.1">
    <property type="nucleotide sequence ID" value="XM_016773736.1"/>
</dbReference>
<dbReference type="Proteomes" id="UP000053411">
    <property type="component" value="Unassembled WGS sequence"/>
</dbReference>
<evidence type="ECO:0000313" key="3">
    <source>
        <dbReference type="Proteomes" id="UP000053411"/>
    </source>
</evidence>
<accession>A0A0D2KBU7</accession>
<evidence type="ECO:0000256" key="1">
    <source>
        <dbReference type="SAM" id="MobiDB-lite"/>
    </source>
</evidence>